<dbReference type="CDD" id="cd00200">
    <property type="entry name" value="WD40"/>
    <property type="match status" value="1"/>
</dbReference>
<gene>
    <name evidence="6" type="ORF">D9757_013235</name>
</gene>
<dbReference type="Proteomes" id="UP000518752">
    <property type="component" value="Unassembled WGS sequence"/>
</dbReference>
<dbReference type="CDD" id="cd21037">
    <property type="entry name" value="MLKL_NTD"/>
    <property type="match status" value="1"/>
</dbReference>
<evidence type="ECO:0000259" key="5">
    <source>
        <dbReference type="Pfam" id="PF24883"/>
    </source>
</evidence>
<dbReference type="PROSITE" id="PS50294">
    <property type="entry name" value="WD_REPEATS_REGION"/>
    <property type="match status" value="7"/>
</dbReference>
<keyword evidence="2" id="KW-0677">Repeat</keyword>
<dbReference type="InterPro" id="IPR059179">
    <property type="entry name" value="MLKL-like_MCAfunc"/>
</dbReference>
<dbReference type="PANTHER" id="PTHR19848:SF8">
    <property type="entry name" value="F-BOX AND WD REPEAT DOMAIN CONTAINING 7"/>
    <property type="match status" value="1"/>
</dbReference>
<dbReference type="SUPFAM" id="SSF52540">
    <property type="entry name" value="P-loop containing nucleoside triphosphate hydrolases"/>
    <property type="match status" value="1"/>
</dbReference>
<feature type="compositionally biased region" description="Polar residues" evidence="4">
    <location>
        <begin position="20"/>
        <end position="32"/>
    </location>
</feature>
<dbReference type="Gene3D" id="2.130.10.10">
    <property type="entry name" value="YVTN repeat-like/Quinoprotein amine dehydrogenase"/>
    <property type="match status" value="4"/>
</dbReference>
<feature type="repeat" description="WD" evidence="3">
    <location>
        <begin position="1036"/>
        <end position="1077"/>
    </location>
</feature>
<organism evidence="6 7">
    <name type="scientific">Collybiopsis confluens</name>
    <dbReference type="NCBI Taxonomy" id="2823264"/>
    <lineage>
        <taxon>Eukaryota</taxon>
        <taxon>Fungi</taxon>
        <taxon>Dikarya</taxon>
        <taxon>Basidiomycota</taxon>
        <taxon>Agaricomycotina</taxon>
        <taxon>Agaricomycetes</taxon>
        <taxon>Agaricomycetidae</taxon>
        <taxon>Agaricales</taxon>
        <taxon>Marasmiineae</taxon>
        <taxon>Omphalotaceae</taxon>
        <taxon>Collybiopsis</taxon>
    </lineage>
</organism>
<feature type="repeat" description="WD" evidence="3">
    <location>
        <begin position="950"/>
        <end position="991"/>
    </location>
</feature>
<dbReference type="Pfam" id="PF24883">
    <property type="entry name" value="NPHP3_N"/>
    <property type="match status" value="1"/>
</dbReference>
<feature type="repeat" description="WD" evidence="3">
    <location>
        <begin position="907"/>
        <end position="948"/>
    </location>
</feature>
<dbReference type="Pfam" id="PF00400">
    <property type="entry name" value="WD40"/>
    <property type="match status" value="8"/>
</dbReference>
<feature type="compositionally biased region" description="Basic residues" evidence="4">
    <location>
        <begin position="1"/>
        <end position="12"/>
    </location>
</feature>
<dbReference type="SMART" id="SM00320">
    <property type="entry name" value="WD40"/>
    <property type="match status" value="8"/>
</dbReference>
<dbReference type="InterPro" id="IPR020472">
    <property type="entry name" value="WD40_PAC1"/>
</dbReference>
<dbReference type="PROSITE" id="PS50082">
    <property type="entry name" value="WD_REPEATS_2"/>
    <property type="match status" value="8"/>
</dbReference>
<dbReference type="PANTHER" id="PTHR19848">
    <property type="entry name" value="WD40 REPEAT PROTEIN"/>
    <property type="match status" value="1"/>
</dbReference>
<protein>
    <recommendedName>
        <fullName evidence="5">Nephrocystin 3-like N-terminal domain-containing protein</fullName>
    </recommendedName>
</protein>
<dbReference type="InterPro" id="IPR019775">
    <property type="entry name" value="WD40_repeat_CS"/>
</dbReference>
<dbReference type="Gene3D" id="3.40.50.300">
    <property type="entry name" value="P-loop containing nucleotide triphosphate hydrolases"/>
    <property type="match status" value="1"/>
</dbReference>
<keyword evidence="1 3" id="KW-0853">WD repeat</keyword>
<dbReference type="EMBL" id="JAACJN010000283">
    <property type="protein sequence ID" value="KAF5351487.1"/>
    <property type="molecule type" value="Genomic_DNA"/>
</dbReference>
<accession>A0A8H5D3G0</accession>
<feature type="repeat" description="WD" evidence="3">
    <location>
        <begin position="1079"/>
        <end position="1120"/>
    </location>
</feature>
<feature type="region of interest" description="Disordered" evidence="4">
    <location>
        <begin position="1"/>
        <end position="49"/>
    </location>
</feature>
<feature type="repeat" description="WD" evidence="3">
    <location>
        <begin position="993"/>
        <end position="1034"/>
    </location>
</feature>
<evidence type="ECO:0000256" key="1">
    <source>
        <dbReference type="ARBA" id="ARBA00022574"/>
    </source>
</evidence>
<name>A0A8H5D3G0_9AGAR</name>
<feature type="domain" description="Nephrocystin 3-like N-terminal" evidence="5">
    <location>
        <begin position="238"/>
        <end position="400"/>
    </location>
</feature>
<dbReference type="AlphaFoldDB" id="A0A8H5D3G0"/>
<feature type="repeat" description="WD" evidence="3">
    <location>
        <begin position="864"/>
        <end position="905"/>
    </location>
</feature>
<dbReference type="OrthoDB" id="3027122at2759"/>
<dbReference type="PRINTS" id="PR00320">
    <property type="entry name" value="GPROTEINBRPT"/>
</dbReference>
<evidence type="ECO:0000313" key="6">
    <source>
        <dbReference type="EMBL" id="KAF5351487.1"/>
    </source>
</evidence>
<reference evidence="6 7" key="1">
    <citation type="journal article" date="2020" name="ISME J.">
        <title>Uncovering the hidden diversity of litter-decomposition mechanisms in mushroom-forming fungi.</title>
        <authorList>
            <person name="Floudas D."/>
            <person name="Bentzer J."/>
            <person name="Ahren D."/>
            <person name="Johansson T."/>
            <person name="Persson P."/>
            <person name="Tunlid A."/>
        </authorList>
    </citation>
    <scope>NUCLEOTIDE SEQUENCE [LARGE SCALE GENOMIC DNA]</scope>
    <source>
        <strain evidence="6 7">CBS 406.79</strain>
    </source>
</reference>
<dbReference type="SUPFAM" id="SSF50978">
    <property type="entry name" value="WD40 repeat-like"/>
    <property type="match status" value="1"/>
</dbReference>
<dbReference type="InterPro" id="IPR056884">
    <property type="entry name" value="NPHP3-like_N"/>
</dbReference>
<evidence type="ECO:0000256" key="4">
    <source>
        <dbReference type="SAM" id="MobiDB-lite"/>
    </source>
</evidence>
<proteinExistence type="predicted"/>
<feature type="region of interest" description="Disordered" evidence="4">
    <location>
        <begin position="1115"/>
        <end position="1140"/>
    </location>
</feature>
<dbReference type="InterPro" id="IPR001680">
    <property type="entry name" value="WD40_rpt"/>
</dbReference>
<dbReference type="InterPro" id="IPR036322">
    <property type="entry name" value="WD40_repeat_dom_sf"/>
</dbReference>
<feature type="repeat" description="WD" evidence="3">
    <location>
        <begin position="821"/>
        <end position="862"/>
    </location>
</feature>
<keyword evidence="7" id="KW-1185">Reference proteome</keyword>
<dbReference type="InterPro" id="IPR015943">
    <property type="entry name" value="WD40/YVTN_repeat-like_dom_sf"/>
</dbReference>
<sequence>MRKAYKTGKTKAKNLLQGLRSRSATPDISRPSTPDIPETRNAEQAPPAVTSGAVNTALDTLETMLGVLKEVSVVFPPLQAVVGGVVECFNIYKRVSGNTEGLKILVKDLIQRTNSLQVLLNQEDFNPSGMQDIKDLAEELRKIYGEVKQQSESGNIKKITQQNQRSDNFESFKQRIKGAYEKCQTHILSAIRQDIGNLLNENILAKLGHSPQAFYDTDVALKYGRTPCLEGTRTRIREDIQSWASNPKESTGYWIWGMAGTGKSTIAVSACQELKSSDNCTLAASFFCSRHIAECSNYRKIIPTLAYQLARTFRRFAVALGNIYNIDPDIAFKKPEEQVLNLLVKPWQAVVVALQEGMKLPVVVLDALDECPEIQKVLGPLIAAIQNGAVPHLKFLFTSRPEHPIQLLMQSKSDLQIPVKSLSRVQEFILHNVDEAEVQKDIYIYVRNELQSVAGSDEQMWTLTKLAGKLFIYAATAVKFVKGVKGIAFQQQRLVDSLENNKQPEDLKELYSWVVKTAIPSNLQRNESKQMWNILHTIVSLYQPMTYQGVAQLMKSNGDTVKTFVEQLQAVCFISNQNQCIYVFHLSFPEYIASEKSNECTIHIGTACFVEMEALRFNICDLPSSFLADAEVQGMENRIKENIPEGLGYSCKFWVDHMIKIERVEDLESKVETLLKTRGIYWIEAMSLLKALPRCGELMEVLLMKFSTNENITTIINSLQKLLFGFATSDVKDRTPHLYLSIIPFWYTKEIMQYGMEVKELWKVNQRRIFEQGQLGSFNAGSEVMAVALSQISSKIVGGMRNGTVKIWDARTGTQIARESLQGHNESVQSVAFSPDGTRIVSGSGDQTIRIWDATTGTQIGESLEGHDESVQSVAFSPDGTRIVSGSGDQTIRIWDATTGTQIGESLEGHDGWVQSVAFSPDGTRIVSGSGDQTIRIWDATTGTQIGESLEGHDGWVQSVAFSPDGTRIVSGSGDQTIRIWDATTGTQIGESLEGHDESVQSVAFSPDGTRIVSGSGDQTIRIWDATTGTQIGESLEGHDGWVQSVAFSPDGTRIVSGSDDQTIRIWDATTGNQIGESLKGHDAWVQSVTFSPDGTRIVSGSGDQTIRIWDATTSDVTAPARLKNPGHGSDSPGQGPPKS</sequence>
<evidence type="ECO:0000256" key="3">
    <source>
        <dbReference type="PROSITE-ProRule" id="PRU00221"/>
    </source>
</evidence>
<dbReference type="InterPro" id="IPR027417">
    <property type="entry name" value="P-loop_NTPase"/>
</dbReference>
<dbReference type="PROSITE" id="PS00678">
    <property type="entry name" value="WD_REPEATS_1"/>
    <property type="match status" value="8"/>
</dbReference>
<evidence type="ECO:0000313" key="7">
    <source>
        <dbReference type="Proteomes" id="UP000518752"/>
    </source>
</evidence>
<feature type="repeat" description="WD" evidence="3">
    <location>
        <begin position="784"/>
        <end position="818"/>
    </location>
</feature>
<comment type="caution">
    <text evidence="6">The sequence shown here is derived from an EMBL/GenBank/DDBJ whole genome shotgun (WGS) entry which is preliminary data.</text>
</comment>
<evidence type="ECO:0000256" key="2">
    <source>
        <dbReference type="ARBA" id="ARBA00022737"/>
    </source>
</evidence>